<keyword evidence="2" id="KW-0732">Signal</keyword>
<feature type="chain" id="PRO_5003492470" evidence="2">
    <location>
        <begin position="19"/>
        <end position="186"/>
    </location>
</feature>
<dbReference type="AlphaFoldDB" id="G7DUN6"/>
<name>G7DUN6_MIXOS</name>
<evidence type="ECO:0000313" key="3">
    <source>
        <dbReference type="EMBL" id="GAA94296.1"/>
    </source>
</evidence>
<reference evidence="3 4" key="2">
    <citation type="journal article" date="2012" name="Open Biol.">
        <title>Characteristics of nucleosomes and linker DNA regions on the genome of the basidiomycete Mixia osmundae revealed by mono- and dinucleosome mapping.</title>
        <authorList>
            <person name="Nishida H."/>
            <person name="Kondo S."/>
            <person name="Matsumoto T."/>
            <person name="Suzuki Y."/>
            <person name="Yoshikawa H."/>
            <person name="Taylor T.D."/>
            <person name="Sugiyama J."/>
        </authorList>
    </citation>
    <scope>NUCLEOTIDE SEQUENCE [LARGE SCALE GENOMIC DNA]</scope>
    <source>
        <strain evidence="4">CBS 9802 / IAM 14324 / JCM 22182 / KY 12970</strain>
    </source>
</reference>
<keyword evidence="4" id="KW-1185">Reference proteome</keyword>
<dbReference type="EMBL" id="BABT02000031">
    <property type="protein sequence ID" value="GAA94296.1"/>
    <property type="molecule type" value="Genomic_DNA"/>
</dbReference>
<comment type="caution">
    <text evidence="3">The sequence shown here is derived from an EMBL/GenBank/DDBJ whole genome shotgun (WGS) entry which is preliminary data.</text>
</comment>
<sequence length="186" mass="19429">AQIHPGALGVMVGGLVLATVGVGWQPQSKTWDPAAHDPSMSSTQLYAGHPHVHAPNDPNDSIHDKLRKIPPPSPQQGPLGLPQSPVSLTSSPLRARSHSRGASVGTATSIASDVITEEGDEKVANKDQLQVPSPTTSPRNKCVCLAKIKAQADDNISQVSGHLVYLVANVFLCRAASDEAGDKQSS</sequence>
<feature type="non-terminal residue" evidence="3">
    <location>
        <position position="1"/>
    </location>
</feature>
<organism evidence="3 4">
    <name type="scientific">Mixia osmundae (strain CBS 9802 / IAM 14324 / JCM 22182 / KY 12970)</name>
    <dbReference type="NCBI Taxonomy" id="764103"/>
    <lineage>
        <taxon>Eukaryota</taxon>
        <taxon>Fungi</taxon>
        <taxon>Dikarya</taxon>
        <taxon>Basidiomycota</taxon>
        <taxon>Pucciniomycotina</taxon>
        <taxon>Mixiomycetes</taxon>
        <taxon>Mixiales</taxon>
        <taxon>Mixiaceae</taxon>
        <taxon>Mixia</taxon>
    </lineage>
</organism>
<feature type="signal peptide" evidence="2">
    <location>
        <begin position="1"/>
        <end position="18"/>
    </location>
</feature>
<feature type="region of interest" description="Disordered" evidence="1">
    <location>
        <begin position="29"/>
        <end position="138"/>
    </location>
</feature>
<gene>
    <name evidence="3" type="primary">Mo00945</name>
    <name evidence="3" type="ORF">E5Q_00945</name>
</gene>
<feature type="compositionally biased region" description="Low complexity" evidence="1">
    <location>
        <begin position="76"/>
        <end position="85"/>
    </location>
</feature>
<proteinExistence type="predicted"/>
<evidence type="ECO:0000256" key="2">
    <source>
        <dbReference type="SAM" id="SignalP"/>
    </source>
</evidence>
<evidence type="ECO:0000256" key="1">
    <source>
        <dbReference type="SAM" id="MobiDB-lite"/>
    </source>
</evidence>
<dbReference type="HOGENOM" id="CLU_1457788_0_0_1"/>
<feature type="compositionally biased region" description="Polar residues" evidence="1">
    <location>
        <begin position="127"/>
        <end position="138"/>
    </location>
</feature>
<evidence type="ECO:0000313" key="4">
    <source>
        <dbReference type="Proteomes" id="UP000009131"/>
    </source>
</evidence>
<dbReference type="Proteomes" id="UP000009131">
    <property type="component" value="Unassembled WGS sequence"/>
</dbReference>
<dbReference type="InParanoid" id="G7DUN6"/>
<reference evidence="3 4" key="1">
    <citation type="journal article" date="2011" name="J. Gen. Appl. Microbiol.">
        <title>Draft genome sequencing of the enigmatic basidiomycete Mixia osmundae.</title>
        <authorList>
            <person name="Nishida H."/>
            <person name="Nagatsuka Y."/>
            <person name="Sugiyama J."/>
        </authorList>
    </citation>
    <scope>NUCLEOTIDE SEQUENCE [LARGE SCALE GENOMIC DNA]</scope>
    <source>
        <strain evidence="4">CBS 9802 / IAM 14324 / JCM 22182 / KY 12970</strain>
    </source>
</reference>
<accession>G7DUN6</accession>
<protein>
    <submittedName>
        <fullName evidence="3">Uncharacterized protein</fullName>
    </submittedName>
</protein>